<keyword evidence="1" id="KW-0732">Signal</keyword>
<keyword evidence="3" id="KW-1185">Reference proteome</keyword>
<gene>
    <name evidence="2" type="ORF">M9Y10_001233</name>
</gene>
<comment type="caution">
    <text evidence="2">The sequence shown here is derived from an EMBL/GenBank/DDBJ whole genome shotgun (WGS) entry which is preliminary data.</text>
</comment>
<feature type="signal peptide" evidence="1">
    <location>
        <begin position="1"/>
        <end position="22"/>
    </location>
</feature>
<sequence>MDRQLKCIGQTKLMQLLTLCMALQIDQEHLADTFPIKSEDNPSFVDFGGRNDHSNYREVIFAGYRYYDIRHDF</sequence>
<name>A0ABR2L7H2_9EUKA</name>
<organism evidence="2 3">
    <name type="scientific">Tritrichomonas musculus</name>
    <dbReference type="NCBI Taxonomy" id="1915356"/>
    <lineage>
        <taxon>Eukaryota</taxon>
        <taxon>Metamonada</taxon>
        <taxon>Parabasalia</taxon>
        <taxon>Tritrichomonadida</taxon>
        <taxon>Tritrichomonadidae</taxon>
        <taxon>Tritrichomonas</taxon>
    </lineage>
</organism>
<evidence type="ECO:0000256" key="1">
    <source>
        <dbReference type="SAM" id="SignalP"/>
    </source>
</evidence>
<evidence type="ECO:0000313" key="3">
    <source>
        <dbReference type="Proteomes" id="UP001470230"/>
    </source>
</evidence>
<evidence type="ECO:0000313" key="2">
    <source>
        <dbReference type="EMBL" id="KAK8898941.1"/>
    </source>
</evidence>
<protein>
    <submittedName>
        <fullName evidence="2">Uncharacterized protein</fullName>
    </submittedName>
</protein>
<dbReference type="InterPro" id="IPR036962">
    <property type="entry name" value="Glyco_hydro_3_N_sf"/>
</dbReference>
<accession>A0ABR2L7H2</accession>
<feature type="chain" id="PRO_5045358726" evidence="1">
    <location>
        <begin position="23"/>
        <end position="73"/>
    </location>
</feature>
<proteinExistence type="predicted"/>
<dbReference type="EMBL" id="JAPFFF010000001">
    <property type="protein sequence ID" value="KAK8898941.1"/>
    <property type="molecule type" value="Genomic_DNA"/>
</dbReference>
<dbReference type="Gene3D" id="3.20.20.300">
    <property type="entry name" value="Glycoside hydrolase, family 3, N-terminal domain"/>
    <property type="match status" value="1"/>
</dbReference>
<reference evidence="2 3" key="1">
    <citation type="submission" date="2024-04" db="EMBL/GenBank/DDBJ databases">
        <title>Tritrichomonas musculus Genome.</title>
        <authorList>
            <person name="Alves-Ferreira E."/>
            <person name="Grigg M."/>
            <person name="Lorenzi H."/>
            <person name="Galac M."/>
        </authorList>
    </citation>
    <scope>NUCLEOTIDE SEQUENCE [LARGE SCALE GENOMIC DNA]</scope>
    <source>
        <strain evidence="2 3">EAF2021</strain>
    </source>
</reference>
<dbReference type="Proteomes" id="UP001470230">
    <property type="component" value="Unassembled WGS sequence"/>
</dbReference>